<comment type="similarity">
    <text evidence="7">Belongs to the major facilitator superfamily. Allantoate permease family.</text>
</comment>
<accession>A0AAV9N6Y4</accession>
<dbReference type="GO" id="GO:0005886">
    <property type="term" value="C:plasma membrane"/>
    <property type="evidence" value="ECO:0007669"/>
    <property type="project" value="UniProtKB-SubCell"/>
</dbReference>
<proteinExistence type="inferred from homology"/>
<protein>
    <recommendedName>
        <fullName evidence="10">Major facilitator superfamily (MFS) profile domain-containing protein</fullName>
    </recommendedName>
</protein>
<evidence type="ECO:0000256" key="3">
    <source>
        <dbReference type="ARBA" id="ARBA00022475"/>
    </source>
</evidence>
<dbReference type="SUPFAM" id="SSF103473">
    <property type="entry name" value="MFS general substrate transporter"/>
    <property type="match status" value="1"/>
</dbReference>
<keyword evidence="6 9" id="KW-0472">Membrane</keyword>
<evidence type="ECO:0000256" key="6">
    <source>
        <dbReference type="ARBA" id="ARBA00023136"/>
    </source>
</evidence>
<dbReference type="GO" id="GO:0022857">
    <property type="term" value="F:transmembrane transporter activity"/>
    <property type="evidence" value="ECO:0007669"/>
    <property type="project" value="InterPro"/>
</dbReference>
<feature type="domain" description="Major facilitator superfamily (MFS) profile" evidence="10">
    <location>
        <begin position="88"/>
        <end position="508"/>
    </location>
</feature>
<dbReference type="EMBL" id="JAVRRD010000016">
    <property type="protein sequence ID" value="KAK5050895.1"/>
    <property type="molecule type" value="Genomic_DNA"/>
</dbReference>
<feature type="transmembrane region" description="Helical" evidence="9">
    <location>
        <begin position="179"/>
        <end position="202"/>
    </location>
</feature>
<dbReference type="PROSITE" id="PS50850">
    <property type="entry name" value="MFS"/>
    <property type="match status" value="1"/>
</dbReference>
<feature type="transmembrane region" description="Helical" evidence="9">
    <location>
        <begin position="358"/>
        <end position="378"/>
    </location>
</feature>
<feature type="transmembrane region" description="Helical" evidence="9">
    <location>
        <begin position="248"/>
        <end position="270"/>
    </location>
</feature>
<gene>
    <name evidence="11" type="ORF">LTR84_003454</name>
</gene>
<organism evidence="11 12">
    <name type="scientific">Exophiala bonariae</name>
    <dbReference type="NCBI Taxonomy" id="1690606"/>
    <lineage>
        <taxon>Eukaryota</taxon>
        <taxon>Fungi</taxon>
        <taxon>Dikarya</taxon>
        <taxon>Ascomycota</taxon>
        <taxon>Pezizomycotina</taxon>
        <taxon>Eurotiomycetes</taxon>
        <taxon>Chaetothyriomycetidae</taxon>
        <taxon>Chaetothyriales</taxon>
        <taxon>Herpotrichiellaceae</taxon>
        <taxon>Exophiala</taxon>
    </lineage>
</organism>
<dbReference type="PANTHER" id="PTHR43791:SF37">
    <property type="entry name" value="MAJOR FACILITATOR SUPERFAMILY (MFS) PROFILE DOMAIN-CONTAINING PROTEIN"/>
    <property type="match status" value="1"/>
</dbReference>
<feature type="transmembrane region" description="Helical" evidence="9">
    <location>
        <begin position="214"/>
        <end position="236"/>
    </location>
</feature>
<keyword evidence="3" id="KW-1003">Cell membrane</keyword>
<feature type="transmembrane region" description="Helical" evidence="9">
    <location>
        <begin position="416"/>
        <end position="436"/>
    </location>
</feature>
<dbReference type="InterPro" id="IPR020846">
    <property type="entry name" value="MFS_dom"/>
</dbReference>
<name>A0AAV9N6Y4_9EURO</name>
<evidence type="ECO:0000256" key="1">
    <source>
        <dbReference type="ARBA" id="ARBA00004651"/>
    </source>
</evidence>
<feature type="transmembrane region" description="Helical" evidence="9">
    <location>
        <begin position="448"/>
        <end position="466"/>
    </location>
</feature>
<dbReference type="FunFam" id="1.20.1250.20:FF:000065">
    <property type="entry name" value="Putative MFS pantothenate transporter"/>
    <property type="match status" value="1"/>
</dbReference>
<feature type="transmembrane region" description="Helical" evidence="9">
    <location>
        <begin position="127"/>
        <end position="147"/>
    </location>
</feature>
<evidence type="ECO:0000256" key="9">
    <source>
        <dbReference type="SAM" id="Phobius"/>
    </source>
</evidence>
<keyword evidence="4 9" id="KW-0812">Transmembrane</keyword>
<evidence type="ECO:0000313" key="11">
    <source>
        <dbReference type="EMBL" id="KAK5050895.1"/>
    </source>
</evidence>
<dbReference type="FunFam" id="1.20.1250.20:FF:000386">
    <property type="entry name" value="MFS general substrate transporter"/>
    <property type="match status" value="1"/>
</dbReference>
<dbReference type="GeneID" id="89971641"/>
<sequence>MGSHVDQQTTLKSLSEIGATAIPEKATHDVTPPVESDINTPRELQPWEKPGFAGTSRRYLRTLQRYLWDDPDKPKEEKWFLFKLDVCLLTSACLGYFSKNLDQANINNAYVSGMKEALHMYGSELTYAGNVYTAGYVIGQLPAVILVTRVRPSILIPTVEVAWSILTFCSSAVKNVSHLYAIRFLVGLFESAFFPTMIYLVGSWYTKEERGKRLVIFYSTAALATMFSGYLQAGAYKGLGGRYGLEGWQWLFIICGIISLPIAFIGYFLYPDFPETTRAFYITEKERQFARERLVKEGLTPLGASKWDRTKILRIARQWQFWLLPVGYFLVQASFPIYQPVFAIWLKSTHHTVYQANVWPTGQVAIGVVVQWLAGMLSDSPLLRGKRWQMLVIMQSGTILGCIILSIWNVPIGLKYFAYYISFAAAGVPGIYYAWYVDLIPHDHEMRGFVIATSNTFSFIQSIWYTNAVWRTIHAPRFHAAFTACASIGSALIVFALLVRWLQHRDEKIREIERQGLTDVETPVRSVTPSETAETQNKF</sequence>
<dbReference type="PANTHER" id="PTHR43791">
    <property type="entry name" value="PERMEASE-RELATED"/>
    <property type="match status" value="1"/>
</dbReference>
<evidence type="ECO:0000256" key="8">
    <source>
        <dbReference type="SAM" id="MobiDB-lite"/>
    </source>
</evidence>
<dbReference type="AlphaFoldDB" id="A0AAV9N6Y4"/>
<feature type="transmembrane region" description="Helical" evidence="9">
    <location>
        <begin position="390"/>
        <end position="410"/>
    </location>
</feature>
<dbReference type="Gene3D" id="1.20.1250.20">
    <property type="entry name" value="MFS general substrate transporter like domains"/>
    <property type="match status" value="2"/>
</dbReference>
<keyword evidence="2" id="KW-0813">Transport</keyword>
<evidence type="ECO:0000256" key="4">
    <source>
        <dbReference type="ARBA" id="ARBA00022692"/>
    </source>
</evidence>
<dbReference type="InterPro" id="IPR036259">
    <property type="entry name" value="MFS_trans_sf"/>
</dbReference>
<evidence type="ECO:0000256" key="7">
    <source>
        <dbReference type="ARBA" id="ARBA00037968"/>
    </source>
</evidence>
<keyword evidence="5 9" id="KW-1133">Transmembrane helix</keyword>
<dbReference type="Pfam" id="PF07690">
    <property type="entry name" value="MFS_1"/>
    <property type="match status" value="1"/>
</dbReference>
<feature type="transmembrane region" description="Helical" evidence="9">
    <location>
        <begin position="478"/>
        <end position="502"/>
    </location>
</feature>
<evidence type="ECO:0000256" key="5">
    <source>
        <dbReference type="ARBA" id="ARBA00022989"/>
    </source>
</evidence>
<evidence type="ECO:0000259" key="10">
    <source>
        <dbReference type="PROSITE" id="PS50850"/>
    </source>
</evidence>
<dbReference type="InterPro" id="IPR011701">
    <property type="entry name" value="MFS"/>
</dbReference>
<comment type="caution">
    <text evidence="11">The sequence shown here is derived from an EMBL/GenBank/DDBJ whole genome shotgun (WGS) entry which is preliminary data.</text>
</comment>
<comment type="subcellular location">
    <subcellularLocation>
        <location evidence="1">Cell membrane</location>
        <topology evidence="1">Multi-pass membrane protein</topology>
    </subcellularLocation>
</comment>
<keyword evidence="12" id="KW-1185">Reference proteome</keyword>
<reference evidence="11 12" key="1">
    <citation type="submission" date="2023-08" db="EMBL/GenBank/DDBJ databases">
        <title>Black Yeasts Isolated from many extreme environments.</title>
        <authorList>
            <person name="Coleine C."/>
            <person name="Stajich J.E."/>
            <person name="Selbmann L."/>
        </authorList>
    </citation>
    <scope>NUCLEOTIDE SEQUENCE [LARGE SCALE GENOMIC DNA]</scope>
    <source>
        <strain evidence="11 12">CCFEE 5792</strain>
    </source>
</reference>
<feature type="region of interest" description="Disordered" evidence="8">
    <location>
        <begin position="22"/>
        <end position="50"/>
    </location>
</feature>
<feature type="transmembrane region" description="Helical" evidence="9">
    <location>
        <begin position="319"/>
        <end position="338"/>
    </location>
</feature>
<dbReference type="Proteomes" id="UP001358417">
    <property type="component" value="Unassembled WGS sequence"/>
</dbReference>
<evidence type="ECO:0000313" key="12">
    <source>
        <dbReference type="Proteomes" id="UP001358417"/>
    </source>
</evidence>
<dbReference type="RefSeq" id="XP_064705395.1">
    <property type="nucleotide sequence ID" value="XM_064847042.1"/>
</dbReference>
<evidence type="ECO:0000256" key="2">
    <source>
        <dbReference type="ARBA" id="ARBA00022448"/>
    </source>
</evidence>